<gene>
    <name evidence="1" type="ORF">HVW04_09745</name>
</gene>
<dbReference type="Proteomes" id="UP000514715">
    <property type="component" value="Chromosome"/>
</dbReference>
<sequence>MKKYWFFWLVMFIGFRAIADCEIQTKNYDCFTVFTKGVVFSAFPVLKNKPIWEWYQSEDIGEYYWQTELGTCENNNFTSNNSRLLIRVGTVRLNETPPAKGTFQKLLNVAEKTAFLGDRFRSPIRAEIYQKKSSDPQQLLVILDNPIMVNYFKDDKPTYARMIAHLPNKNESYECITEIHHELLRSEK</sequence>
<dbReference type="EMBL" id="CP057975">
    <property type="protein sequence ID" value="QMP45139.1"/>
    <property type="molecule type" value="Genomic_DNA"/>
</dbReference>
<evidence type="ECO:0000313" key="2">
    <source>
        <dbReference type="Proteomes" id="UP000514715"/>
    </source>
</evidence>
<reference evidence="1 2" key="1">
    <citation type="submission" date="2020-06" db="EMBL/GenBank/DDBJ databases">
        <title>REHAB project genomes.</title>
        <authorList>
            <person name="Shaw L.P."/>
        </authorList>
    </citation>
    <scope>NUCLEOTIDE SEQUENCE [LARGE SCALE GENOMIC DNA]</scope>
    <source>
        <strain evidence="1 2">RHB07-C04</strain>
    </source>
</reference>
<dbReference type="RefSeq" id="WP_072665163.1">
    <property type="nucleotide sequence ID" value="NZ_AP027419.1"/>
</dbReference>
<dbReference type="AlphaFoldDB" id="A0A1M1MX00"/>
<name>A0A1M1MX00_ECOLX</name>
<accession>A0A1M1MX00</accession>
<proteinExistence type="predicted"/>
<organism evidence="1 2">
    <name type="scientific">Escherichia coli</name>
    <dbReference type="NCBI Taxonomy" id="562"/>
    <lineage>
        <taxon>Bacteria</taxon>
        <taxon>Pseudomonadati</taxon>
        <taxon>Pseudomonadota</taxon>
        <taxon>Gammaproteobacteria</taxon>
        <taxon>Enterobacterales</taxon>
        <taxon>Enterobacteriaceae</taxon>
        <taxon>Escherichia</taxon>
    </lineage>
</organism>
<protein>
    <submittedName>
        <fullName evidence="1">Uncharacterized protein</fullName>
    </submittedName>
</protein>
<evidence type="ECO:0000313" key="1">
    <source>
        <dbReference type="EMBL" id="QMP45139.1"/>
    </source>
</evidence>